<dbReference type="EMBL" id="JAFHKP010000016">
    <property type="protein sequence ID" value="KAG5482619.1"/>
    <property type="molecule type" value="Genomic_DNA"/>
</dbReference>
<accession>A0A836H0P8</accession>
<dbReference type="GeneID" id="94172955"/>
<dbReference type="KEGG" id="lenr:94172955"/>
<comment type="caution">
    <text evidence="1">The sequence shown here is derived from an EMBL/GenBank/DDBJ whole genome shotgun (WGS) entry which is preliminary data.</text>
</comment>
<evidence type="ECO:0000313" key="2">
    <source>
        <dbReference type="Proteomes" id="UP000674179"/>
    </source>
</evidence>
<protein>
    <submittedName>
        <fullName evidence="1">Uncharacterized protein</fullName>
    </submittedName>
</protein>
<sequence>MFRVAVHSEEAKVIQRGAQCSAELRSVPPWLQGARISELFGSLFFDRDMHRSAAGRLWECLETTEQLLGIEALRVGEVLNKLAYVYYC</sequence>
<name>A0A836H0P8_LEIEN</name>
<proteinExistence type="predicted"/>
<dbReference type="Proteomes" id="UP000674179">
    <property type="component" value="Chromosome 16"/>
</dbReference>
<gene>
    <name evidence="1" type="ORF">CUR178_05762</name>
</gene>
<keyword evidence="2" id="KW-1185">Reference proteome</keyword>
<dbReference type="AlphaFoldDB" id="A0A836H0P8"/>
<reference evidence="1 2" key="1">
    <citation type="submission" date="2021-02" db="EMBL/GenBank/DDBJ databases">
        <title>Leishmania (Mundinia) enrietti genome sequencing and assembly.</title>
        <authorList>
            <person name="Almutairi H."/>
            <person name="Gatherer D."/>
        </authorList>
    </citation>
    <scope>NUCLEOTIDE SEQUENCE [LARGE SCALE GENOMIC DNA]</scope>
    <source>
        <strain evidence="1">CUR178</strain>
    </source>
</reference>
<evidence type="ECO:0000313" key="1">
    <source>
        <dbReference type="EMBL" id="KAG5482619.1"/>
    </source>
</evidence>
<dbReference type="RefSeq" id="XP_067694309.1">
    <property type="nucleotide sequence ID" value="XM_067837445.1"/>
</dbReference>
<organism evidence="1 2">
    <name type="scientific">Leishmania enriettii</name>
    <dbReference type="NCBI Taxonomy" id="5663"/>
    <lineage>
        <taxon>Eukaryota</taxon>
        <taxon>Discoba</taxon>
        <taxon>Euglenozoa</taxon>
        <taxon>Kinetoplastea</taxon>
        <taxon>Metakinetoplastina</taxon>
        <taxon>Trypanosomatida</taxon>
        <taxon>Trypanosomatidae</taxon>
        <taxon>Leishmaniinae</taxon>
        <taxon>Leishmania</taxon>
    </lineage>
</organism>